<sequence>MTTKTIATWATGLGPHAIPQTVRQAASRSLYNYIGCAVGGCNHLTVSKVKDSLSDFFGKPTSTVFGNRESLRTDSQHAALLNGIASHVHDYDDTHLSTIIHPTGPVASAALAYAERCESPITGSDLITALIIGIETSCKLGLAVWPSHYDIGWHITSSTGSIGAAVAVAKLMELTENQTAHAIGIAATQVTGLREMFGSDTKAFHVGRAAQNGLLAAQLASKGFTSSESALEANRGWANVVIGSSEHKPQLDRFCTLESPDGLGQTWEIEKNAFKPFPCGIVCHPAIDAAIQLHHDFQARNVNIEDIQSVDIKVHPLVLELTSKRTPKDGLEGKFSVFHGAAVGLLFGKAGPAQYDDALVTSAQVITLRDRVNARIGEDIKPDEAYMTVRLRNGKILDKHVEHAVGSLEKPMTDSDLSDKFLDQCGLVLRREAAGEASALAWGLGEADDVGEILRRL</sequence>
<dbReference type="Gene3D" id="1.10.4100.10">
    <property type="entry name" value="2-methylcitrate dehydratase PrpD"/>
    <property type="match status" value="1"/>
</dbReference>
<organism evidence="4 5">
    <name type="scientific">Septoria linicola</name>
    <dbReference type="NCBI Taxonomy" id="215465"/>
    <lineage>
        <taxon>Eukaryota</taxon>
        <taxon>Fungi</taxon>
        <taxon>Dikarya</taxon>
        <taxon>Ascomycota</taxon>
        <taxon>Pezizomycotina</taxon>
        <taxon>Dothideomycetes</taxon>
        <taxon>Dothideomycetidae</taxon>
        <taxon>Mycosphaerellales</taxon>
        <taxon>Mycosphaerellaceae</taxon>
        <taxon>Septoria</taxon>
    </lineage>
</organism>
<evidence type="ECO:0000256" key="1">
    <source>
        <dbReference type="ARBA" id="ARBA00006174"/>
    </source>
</evidence>
<dbReference type="SUPFAM" id="SSF103378">
    <property type="entry name" value="2-methylcitrate dehydratase PrpD"/>
    <property type="match status" value="1"/>
</dbReference>
<accession>A0A9Q9B0S1</accession>
<dbReference type="AlphaFoldDB" id="A0A9Q9B0S1"/>
<dbReference type="Pfam" id="PF03972">
    <property type="entry name" value="MmgE_PrpD_N"/>
    <property type="match status" value="1"/>
</dbReference>
<dbReference type="InterPro" id="IPR042183">
    <property type="entry name" value="MmgE/PrpD_sf_1"/>
</dbReference>
<dbReference type="InterPro" id="IPR045337">
    <property type="entry name" value="MmgE_PrpD_C"/>
</dbReference>
<proteinExistence type="inferred from homology"/>
<feature type="domain" description="MmgE/PrpD N-terminal" evidence="2">
    <location>
        <begin position="5"/>
        <end position="248"/>
    </location>
</feature>
<protein>
    <submittedName>
        <fullName evidence="4">MmgE/PrpD superfamily protein</fullName>
    </submittedName>
</protein>
<dbReference type="PANTHER" id="PTHR16943">
    <property type="entry name" value="2-METHYLCITRATE DEHYDRATASE-RELATED"/>
    <property type="match status" value="1"/>
</dbReference>
<dbReference type="InterPro" id="IPR036148">
    <property type="entry name" value="MmgE/PrpD_sf"/>
</dbReference>
<dbReference type="InterPro" id="IPR042188">
    <property type="entry name" value="MmgE/PrpD_sf_2"/>
</dbReference>
<keyword evidence="5" id="KW-1185">Reference proteome</keyword>
<comment type="similarity">
    <text evidence="1">Belongs to the PrpD family.</text>
</comment>
<evidence type="ECO:0000259" key="2">
    <source>
        <dbReference type="Pfam" id="PF03972"/>
    </source>
</evidence>
<dbReference type="Pfam" id="PF19305">
    <property type="entry name" value="MmgE_PrpD_C"/>
    <property type="match status" value="1"/>
</dbReference>
<reference evidence="4" key="1">
    <citation type="submission" date="2022-06" db="EMBL/GenBank/DDBJ databases">
        <title>Complete genome sequences of two strains of the flax pathogen Septoria linicola.</title>
        <authorList>
            <person name="Lapalu N."/>
            <person name="Simon A."/>
            <person name="Demenou B."/>
            <person name="Paumier D."/>
            <person name="Guillot M.-P."/>
            <person name="Gout L."/>
            <person name="Valade R."/>
        </authorList>
    </citation>
    <scope>NUCLEOTIDE SEQUENCE</scope>
    <source>
        <strain evidence="4">SE15195</strain>
    </source>
</reference>
<dbReference type="Gene3D" id="3.30.1330.120">
    <property type="entry name" value="2-methylcitrate dehydratase PrpD"/>
    <property type="match status" value="1"/>
</dbReference>
<feature type="domain" description="MmgE/PrpD C-terminal" evidence="3">
    <location>
        <begin position="277"/>
        <end position="434"/>
    </location>
</feature>
<evidence type="ECO:0000259" key="3">
    <source>
        <dbReference type="Pfam" id="PF19305"/>
    </source>
</evidence>
<dbReference type="GO" id="GO:0016829">
    <property type="term" value="F:lyase activity"/>
    <property type="evidence" value="ECO:0007669"/>
    <property type="project" value="InterPro"/>
</dbReference>
<evidence type="ECO:0000313" key="4">
    <source>
        <dbReference type="EMBL" id="USW58864.1"/>
    </source>
</evidence>
<dbReference type="InterPro" id="IPR005656">
    <property type="entry name" value="MmgE_PrpD"/>
</dbReference>
<dbReference type="EMBL" id="CP099428">
    <property type="protein sequence ID" value="USW58864.1"/>
    <property type="molecule type" value="Genomic_DNA"/>
</dbReference>
<gene>
    <name evidence="4" type="ORF">Slin15195_G121830</name>
</gene>
<name>A0A9Q9B0S1_9PEZI</name>
<dbReference type="InterPro" id="IPR045336">
    <property type="entry name" value="MmgE_PrpD_N"/>
</dbReference>
<evidence type="ECO:0000313" key="5">
    <source>
        <dbReference type="Proteomes" id="UP001056384"/>
    </source>
</evidence>
<dbReference type="Proteomes" id="UP001056384">
    <property type="component" value="Chromosome 11"/>
</dbReference>
<dbReference type="PANTHER" id="PTHR16943:SF8">
    <property type="entry name" value="2-METHYLCITRATE DEHYDRATASE"/>
    <property type="match status" value="1"/>
</dbReference>